<dbReference type="Proteomes" id="UP001163823">
    <property type="component" value="Chromosome 10"/>
</dbReference>
<keyword evidence="3" id="KW-1185">Reference proteome</keyword>
<dbReference type="SUPFAM" id="SSF56747">
    <property type="entry name" value="Prim-pol domain"/>
    <property type="match status" value="1"/>
</dbReference>
<evidence type="ECO:0000256" key="1">
    <source>
        <dbReference type="ARBA" id="ARBA00009762"/>
    </source>
</evidence>
<evidence type="ECO:0000313" key="3">
    <source>
        <dbReference type="Proteomes" id="UP001163823"/>
    </source>
</evidence>
<gene>
    <name evidence="2" type="ORF">O6P43_024032</name>
</gene>
<dbReference type="Pfam" id="PF01896">
    <property type="entry name" value="DNA_primase_S"/>
    <property type="match status" value="1"/>
</dbReference>
<comment type="similarity">
    <text evidence="1">Belongs to the eukaryotic-type primase small subunit family.</text>
</comment>
<protein>
    <submittedName>
        <fullName evidence="2">DNA primase</fullName>
    </submittedName>
</protein>
<dbReference type="InterPro" id="IPR002755">
    <property type="entry name" value="DNA_primase_S"/>
</dbReference>
<proteinExistence type="inferred from homology"/>
<dbReference type="GO" id="GO:0003899">
    <property type="term" value="F:DNA-directed RNA polymerase activity"/>
    <property type="evidence" value="ECO:0007669"/>
    <property type="project" value="InterPro"/>
</dbReference>
<name>A0AAD7L7M7_QUISA</name>
<accession>A0AAD7L7M7</accession>
<dbReference type="AlphaFoldDB" id="A0AAD7L7M7"/>
<dbReference type="Gene3D" id="3.90.920.10">
    <property type="entry name" value="DNA primase, PRIM domain"/>
    <property type="match status" value="1"/>
</dbReference>
<dbReference type="GO" id="GO:0006269">
    <property type="term" value="P:DNA replication, synthesis of primer"/>
    <property type="evidence" value="ECO:0007669"/>
    <property type="project" value="InterPro"/>
</dbReference>
<dbReference type="EMBL" id="JARAOO010000010">
    <property type="protein sequence ID" value="KAJ7952135.1"/>
    <property type="molecule type" value="Genomic_DNA"/>
</dbReference>
<sequence length="176" mass="19695">MNPLLLNFGGSSRIIGAPPVPKMLMLFDGSNSNTCCNQEKQKGLRRCVEEIVFSFTYPRLDMEVSKHMNHLLKAPFCVHPKTGRVCVPIDPNHCEDFDPTAVPTLSKNGMEPHLENQSGFSDHHSYNIYCNLARRKWKVPTKGNCRSQRVPLVGRVISPLPSFISNNQGGNLTANF</sequence>
<comment type="caution">
    <text evidence="2">The sequence shown here is derived from an EMBL/GenBank/DDBJ whole genome shotgun (WGS) entry which is preliminary data.</text>
</comment>
<organism evidence="2 3">
    <name type="scientific">Quillaja saponaria</name>
    <name type="common">Soap bark tree</name>
    <dbReference type="NCBI Taxonomy" id="32244"/>
    <lineage>
        <taxon>Eukaryota</taxon>
        <taxon>Viridiplantae</taxon>
        <taxon>Streptophyta</taxon>
        <taxon>Embryophyta</taxon>
        <taxon>Tracheophyta</taxon>
        <taxon>Spermatophyta</taxon>
        <taxon>Magnoliopsida</taxon>
        <taxon>eudicotyledons</taxon>
        <taxon>Gunneridae</taxon>
        <taxon>Pentapetalae</taxon>
        <taxon>rosids</taxon>
        <taxon>fabids</taxon>
        <taxon>Fabales</taxon>
        <taxon>Quillajaceae</taxon>
        <taxon>Quillaja</taxon>
    </lineage>
</organism>
<dbReference type="KEGG" id="qsa:O6P43_024032"/>
<evidence type="ECO:0000313" key="2">
    <source>
        <dbReference type="EMBL" id="KAJ7952135.1"/>
    </source>
</evidence>
<dbReference type="PANTHER" id="PTHR10536">
    <property type="entry name" value="DNA PRIMASE SMALL SUBUNIT"/>
    <property type="match status" value="1"/>
</dbReference>
<reference evidence="2" key="1">
    <citation type="journal article" date="2023" name="Science">
        <title>Elucidation of the pathway for biosynthesis of saponin adjuvants from the soapbark tree.</title>
        <authorList>
            <person name="Reed J."/>
            <person name="Orme A."/>
            <person name="El-Demerdash A."/>
            <person name="Owen C."/>
            <person name="Martin L.B.B."/>
            <person name="Misra R.C."/>
            <person name="Kikuchi S."/>
            <person name="Rejzek M."/>
            <person name="Martin A.C."/>
            <person name="Harkess A."/>
            <person name="Leebens-Mack J."/>
            <person name="Louveau T."/>
            <person name="Stephenson M.J."/>
            <person name="Osbourn A."/>
        </authorList>
    </citation>
    <scope>NUCLEOTIDE SEQUENCE</scope>
    <source>
        <strain evidence="2">S10</strain>
    </source>
</reference>